<accession>A0ABQ6FUI1</accession>
<dbReference type="Pfam" id="PF00677">
    <property type="entry name" value="Lum_binding"/>
    <property type="match status" value="2"/>
</dbReference>
<dbReference type="PANTHER" id="PTHR21098:SF0">
    <property type="entry name" value="RIBOFLAVIN SYNTHASE"/>
    <property type="match status" value="1"/>
</dbReference>
<dbReference type="CDD" id="cd00402">
    <property type="entry name" value="Riboflavin_synthase_like"/>
    <property type="match status" value="1"/>
</dbReference>
<dbReference type="EC" id="2.5.1.9" evidence="2"/>
<evidence type="ECO:0000256" key="2">
    <source>
        <dbReference type="NCBIfam" id="TIGR00187"/>
    </source>
</evidence>
<feature type="repeat" description="Lumazine-binding" evidence="3">
    <location>
        <begin position="93"/>
        <end position="189"/>
    </location>
</feature>
<proteinExistence type="predicted"/>
<dbReference type="RefSeq" id="WP_338251088.1">
    <property type="nucleotide sequence ID" value="NZ_BSRI01000002.1"/>
</dbReference>
<dbReference type="PANTHER" id="PTHR21098">
    <property type="entry name" value="RIBOFLAVIN SYNTHASE ALPHA CHAIN"/>
    <property type="match status" value="1"/>
</dbReference>
<keyword evidence="1" id="KW-0677">Repeat</keyword>
<dbReference type="InterPro" id="IPR023366">
    <property type="entry name" value="ATP_synth_asu-like_sf"/>
</dbReference>
<dbReference type="PIRSF" id="PIRSF000498">
    <property type="entry name" value="Riboflavin_syn_A"/>
    <property type="match status" value="1"/>
</dbReference>
<sequence>MFTGIVEEQGILQCCEETSLRISAGNILQGVTEKDSVAVDGICLTVTEIGADWFRVDTMPETIRRTRLVSLQPGDRLNLERSLLASGRMGGHMVQGHIEACTSVLATKKDGIGRDVIIALPPHLRPYVIPKGFIALNGVSLTVVDVWHDRFSVSLIPYTREHTNLGQAVEGMLLNVETDIVGRYVARFFETTYIHQSQQQPTTA</sequence>
<dbReference type="Proteomes" id="UP001344906">
    <property type="component" value="Unassembled WGS sequence"/>
</dbReference>
<feature type="domain" description="Lumazine-binding" evidence="4">
    <location>
        <begin position="93"/>
        <end position="189"/>
    </location>
</feature>
<feature type="domain" description="Lumazine-binding" evidence="4">
    <location>
        <begin position="1"/>
        <end position="92"/>
    </location>
</feature>
<evidence type="ECO:0000313" key="6">
    <source>
        <dbReference type="Proteomes" id="UP001344906"/>
    </source>
</evidence>
<comment type="caution">
    <text evidence="5">The sequence shown here is derived from an EMBL/GenBank/DDBJ whole genome shotgun (WGS) entry which is preliminary data.</text>
</comment>
<dbReference type="EMBL" id="BSRI01000002">
    <property type="protein sequence ID" value="GLV56092.1"/>
    <property type="molecule type" value="Genomic_DNA"/>
</dbReference>
<dbReference type="PROSITE" id="PS51177">
    <property type="entry name" value="LUMAZINE_BIND"/>
    <property type="match status" value="2"/>
</dbReference>
<name>A0ABQ6FUI1_9CHLR</name>
<dbReference type="SUPFAM" id="SSF63380">
    <property type="entry name" value="Riboflavin synthase domain-like"/>
    <property type="match status" value="2"/>
</dbReference>
<feature type="repeat" description="Lumazine-binding" evidence="3">
    <location>
        <begin position="1"/>
        <end position="92"/>
    </location>
</feature>
<reference evidence="5 6" key="1">
    <citation type="submission" date="2023-02" db="EMBL/GenBank/DDBJ databases">
        <title>Dictyobacter halimunensis sp. nov., a new member of the class Ktedonobacteria from forest soil in a geothermal area.</title>
        <authorList>
            <person name="Rachmania M.K."/>
            <person name="Ningsih F."/>
            <person name="Sakai Y."/>
            <person name="Yabe S."/>
            <person name="Yokota A."/>
            <person name="Sjamsuridzal W."/>
        </authorList>
    </citation>
    <scope>NUCLEOTIDE SEQUENCE [LARGE SCALE GENOMIC DNA]</scope>
    <source>
        <strain evidence="5 6">S3.2.2.5</strain>
    </source>
</reference>
<evidence type="ECO:0000256" key="1">
    <source>
        <dbReference type="ARBA" id="ARBA00022737"/>
    </source>
</evidence>
<dbReference type="InterPro" id="IPR001783">
    <property type="entry name" value="Lumazine-bd"/>
</dbReference>
<evidence type="ECO:0000256" key="3">
    <source>
        <dbReference type="PROSITE-ProRule" id="PRU00524"/>
    </source>
</evidence>
<dbReference type="Gene3D" id="2.40.30.20">
    <property type="match status" value="2"/>
</dbReference>
<protein>
    <recommendedName>
        <fullName evidence="2">Riboflavin synthase</fullName>
        <ecNumber evidence="2">2.5.1.9</ecNumber>
    </recommendedName>
</protein>
<evidence type="ECO:0000259" key="4">
    <source>
        <dbReference type="PROSITE" id="PS51177"/>
    </source>
</evidence>
<dbReference type="NCBIfam" id="NF006767">
    <property type="entry name" value="PRK09289.1"/>
    <property type="match status" value="1"/>
</dbReference>
<keyword evidence="6" id="KW-1185">Reference proteome</keyword>
<dbReference type="InterPro" id="IPR026017">
    <property type="entry name" value="Lumazine-bd_dom"/>
</dbReference>
<dbReference type="NCBIfam" id="TIGR00187">
    <property type="entry name" value="ribE"/>
    <property type="match status" value="1"/>
</dbReference>
<evidence type="ECO:0000313" key="5">
    <source>
        <dbReference type="EMBL" id="GLV56092.1"/>
    </source>
</evidence>
<dbReference type="InterPro" id="IPR017938">
    <property type="entry name" value="Riboflavin_synthase-like_b-brl"/>
</dbReference>
<organism evidence="5 6">
    <name type="scientific">Dictyobacter halimunensis</name>
    <dbReference type="NCBI Taxonomy" id="3026934"/>
    <lineage>
        <taxon>Bacteria</taxon>
        <taxon>Bacillati</taxon>
        <taxon>Chloroflexota</taxon>
        <taxon>Ktedonobacteria</taxon>
        <taxon>Ktedonobacterales</taxon>
        <taxon>Dictyobacteraceae</taxon>
        <taxon>Dictyobacter</taxon>
    </lineage>
</organism>
<gene>
    <name evidence="5" type="ORF">KDH_29360</name>
</gene>